<evidence type="ECO:0000313" key="3">
    <source>
        <dbReference type="RefSeq" id="XP_022317341.1"/>
    </source>
</evidence>
<accession>A0A8B8CSC9</accession>
<organism evidence="2 3">
    <name type="scientific">Crassostrea virginica</name>
    <name type="common">Eastern oyster</name>
    <dbReference type="NCBI Taxonomy" id="6565"/>
    <lineage>
        <taxon>Eukaryota</taxon>
        <taxon>Metazoa</taxon>
        <taxon>Spiralia</taxon>
        <taxon>Lophotrochozoa</taxon>
        <taxon>Mollusca</taxon>
        <taxon>Bivalvia</taxon>
        <taxon>Autobranchia</taxon>
        <taxon>Pteriomorphia</taxon>
        <taxon>Ostreida</taxon>
        <taxon>Ostreoidea</taxon>
        <taxon>Ostreidae</taxon>
        <taxon>Crassostrea</taxon>
    </lineage>
</organism>
<sequence length="118" mass="12544">MKILAALTVLFGIAQTTLAATCFTDAECGTGECCFRHEGPMIVSRRQLTATLLGSSHGVCEKYQLEGDHCNVFDKLNGHCSCGAGLHCAFVPDPTTTSAKRSMIAPSVPGSYRCTPIF</sequence>
<dbReference type="KEGG" id="cvn:111120708"/>
<dbReference type="OrthoDB" id="6132230at2759"/>
<feature type="chain" id="PRO_5034503916" evidence="1">
    <location>
        <begin position="20"/>
        <end position="118"/>
    </location>
</feature>
<proteinExistence type="predicted"/>
<feature type="signal peptide" evidence="1">
    <location>
        <begin position="1"/>
        <end position="19"/>
    </location>
</feature>
<evidence type="ECO:0000256" key="1">
    <source>
        <dbReference type="SAM" id="SignalP"/>
    </source>
</evidence>
<protein>
    <submittedName>
        <fullName evidence="3">Uncharacterized protein LOC111120708</fullName>
    </submittedName>
</protein>
<gene>
    <name evidence="3" type="primary">LOC111120708</name>
</gene>
<dbReference type="Proteomes" id="UP000694844">
    <property type="component" value="Chromosome 2"/>
</dbReference>
<dbReference type="RefSeq" id="XP_022317341.1">
    <property type="nucleotide sequence ID" value="XM_022461633.1"/>
</dbReference>
<keyword evidence="2" id="KW-1185">Reference proteome</keyword>
<dbReference type="GeneID" id="111120708"/>
<name>A0A8B8CSC9_CRAVI</name>
<dbReference type="Gene3D" id="2.10.80.10">
    <property type="entry name" value="Lipase, subunit A"/>
    <property type="match status" value="1"/>
</dbReference>
<dbReference type="AlphaFoldDB" id="A0A8B8CSC9"/>
<keyword evidence="1" id="KW-0732">Signal</keyword>
<evidence type="ECO:0000313" key="2">
    <source>
        <dbReference type="Proteomes" id="UP000694844"/>
    </source>
</evidence>
<reference evidence="3" key="1">
    <citation type="submission" date="2025-08" db="UniProtKB">
        <authorList>
            <consortium name="RefSeq"/>
        </authorList>
    </citation>
    <scope>IDENTIFICATION</scope>
    <source>
        <tissue evidence="3">Whole sample</tissue>
    </source>
</reference>